<dbReference type="EMBL" id="JACMRX010000005">
    <property type="protein sequence ID" value="KAF7989440.1"/>
    <property type="molecule type" value="Genomic_DNA"/>
</dbReference>
<evidence type="ECO:0000256" key="1">
    <source>
        <dbReference type="SAM" id="MobiDB-lite"/>
    </source>
</evidence>
<dbReference type="Pfam" id="PF00179">
    <property type="entry name" value="UQ_con"/>
    <property type="match status" value="1"/>
</dbReference>
<gene>
    <name evidence="3" type="ORF">HCN44_008114</name>
</gene>
<dbReference type="Gene3D" id="3.10.110.10">
    <property type="entry name" value="Ubiquitin Conjugating Enzyme"/>
    <property type="match status" value="1"/>
</dbReference>
<comment type="caution">
    <text evidence="3">The sequence shown here is derived from an EMBL/GenBank/DDBJ whole genome shotgun (WGS) entry which is preliminary data.</text>
</comment>
<dbReference type="Proteomes" id="UP000639338">
    <property type="component" value="Unassembled WGS sequence"/>
</dbReference>
<feature type="compositionally biased region" description="Polar residues" evidence="1">
    <location>
        <begin position="250"/>
        <end position="265"/>
    </location>
</feature>
<evidence type="ECO:0000313" key="4">
    <source>
        <dbReference type="Proteomes" id="UP000639338"/>
    </source>
</evidence>
<dbReference type="CDD" id="cd23814">
    <property type="entry name" value="UEV_AKTIP"/>
    <property type="match status" value="1"/>
</dbReference>
<feature type="region of interest" description="Disordered" evidence="1">
    <location>
        <begin position="243"/>
        <end position="271"/>
    </location>
</feature>
<dbReference type="PROSITE" id="PS50127">
    <property type="entry name" value="UBC_2"/>
    <property type="match status" value="1"/>
</dbReference>
<dbReference type="AlphaFoldDB" id="A0A834XQ43"/>
<dbReference type="OrthoDB" id="5596422at2759"/>
<dbReference type="SMART" id="SM00212">
    <property type="entry name" value="UBCc"/>
    <property type="match status" value="1"/>
</dbReference>
<feature type="domain" description="UBC core" evidence="2">
    <location>
        <begin position="59"/>
        <end position="207"/>
    </location>
</feature>
<protein>
    <recommendedName>
        <fullName evidence="2">UBC core domain-containing protein</fullName>
    </recommendedName>
</protein>
<accession>A0A834XQ43</accession>
<name>A0A834XQ43_APHGI</name>
<evidence type="ECO:0000259" key="2">
    <source>
        <dbReference type="PROSITE" id="PS50127"/>
    </source>
</evidence>
<dbReference type="InterPro" id="IPR050113">
    <property type="entry name" value="Ub_conjugating_enzyme"/>
</dbReference>
<dbReference type="SUPFAM" id="SSF54495">
    <property type="entry name" value="UBC-like"/>
    <property type="match status" value="1"/>
</dbReference>
<keyword evidence="4" id="KW-1185">Reference proteome</keyword>
<organism evidence="3 4">
    <name type="scientific">Aphidius gifuensis</name>
    <name type="common">Parasitoid wasp</name>
    <dbReference type="NCBI Taxonomy" id="684658"/>
    <lineage>
        <taxon>Eukaryota</taxon>
        <taxon>Metazoa</taxon>
        <taxon>Ecdysozoa</taxon>
        <taxon>Arthropoda</taxon>
        <taxon>Hexapoda</taxon>
        <taxon>Insecta</taxon>
        <taxon>Pterygota</taxon>
        <taxon>Neoptera</taxon>
        <taxon>Endopterygota</taxon>
        <taxon>Hymenoptera</taxon>
        <taxon>Apocrita</taxon>
        <taxon>Ichneumonoidea</taxon>
        <taxon>Braconidae</taxon>
        <taxon>Aphidiinae</taxon>
        <taxon>Aphidius</taxon>
    </lineage>
</organism>
<sequence>MEQSANKNIESDDDGLKSMGSFRKILPGSSDDNSQMNTSVKMIDRPVVTQNNNEYMVYLQEYSILSEYNLLQTQDLRGIYVIPSAQNSFLWFGVLFVRQGDYRGGVFRFTINLPDNFPDGGCPKVAFQSEIFHPQIDEETKELNTLVAFAEWKKSNRIYQLIQFICKIFQKIDLKLSAINKHALDLYENNIELYRNRVKECVQKSIDRVFDPPDVDDQHYIQFNKWNSNIYEPIRQKIYEPKKQEHEKTQNGYSWVQPGSLQPLSKHQEPR</sequence>
<dbReference type="PANTHER" id="PTHR24067">
    <property type="entry name" value="UBIQUITIN-CONJUGATING ENZYME E2"/>
    <property type="match status" value="1"/>
</dbReference>
<dbReference type="InterPro" id="IPR016135">
    <property type="entry name" value="UBQ-conjugating_enzyme/RWD"/>
</dbReference>
<evidence type="ECO:0000313" key="3">
    <source>
        <dbReference type="EMBL" id="KAF7989440.1"/>
    </source>
</evidence>
<dbReference type="InterPro" id="IPR000608">
    <property type="entry name" value="UBC"/>
</dbReference>
<proteinExistence type="predicted"/>
<reference evidence="3 4" key="1">
    <citation type="submission" date="2020-08" db="EMBL/GenBank/DDBJ databases">
        <title>Aphidius gifuensis genome sequencing and assembly.</title>
        <authorList>
            <person name="Du Z."/>
        </authorList>
    </citation>
    <scope>NUCLEOTIDE SEQUENCE [LARGE SCALE GENOMIC DNA]</scope>
    <source>
        <strain evidence="3">YNYX2018</strain>
        <tissue evidence="3">Adults</tissue>
    </source>
</reference>